<gene>
    <name evidence="2" type="ORF">C1I98_21495</name>
</gene>
<evidence type="ECO:0000256" key="1">
    <source>
        <dbReference type="SAM" id="Phobius"/>
    </source>
</evidence>
<dbReference type="AlphaFoldDB" id="A0A2W2G047"/>
<evidence type="ECO:0000313" key="2">
    <source>
        <dbReference type="EMBL" id="PZG41323.1"/>
    </source>
</evidence>
<proteinExistence type="predicted"/>
<keyword evidence="3" id="KW-1185">Reference proteome</keyword>
<keyword evidence="1" id="KW-0812">Transmembrane</keyword>
<evidence type="ECO:0000313" key="3">
    <source>
        <dbReference type="Proteomes" id="UP000248544"/>
    </source>
</evidence>
<dbReference type="Proteomes" id="UP000248544">
    <property type="component" value="Unassembled WGS sequence"/>
</dbReference>
<reference evidence="2 3" key="1">
    <citation type="submission" date="2018-01" db="EMBL/GenBank/DDBJ databases">
        <title>Draft genome sequence of Sphaerisporangium sp. 7K107.</title>
        <authorList>
            <person name="Sahin N."/>
            <person name="Saygin H."/>
            <person name="Ay H."/>
        </authorList>
    </citation>
    <scope>NUCLEOTIDE SEQUENCE [LARGE SCALE GENOMIC DNA]</scope>
    <source>
        <strain evidence="2 3">7K107</strain>
    </source>
</reference>
<keyword evidence="1" id="KW-0472">Membrane</keyword>
<dbReference type="RefSeq" id="WP_111169236.1">
    <property type="nucleotide sequence ID" value="NZ_POUA01000175.1"/>
</dbReference>
<keyword evidence="1" id="KW-1133">Transmembrane helix</keyword>
<dbReference type="EMBL" id="POUA01000175">
    <property type="protein sequence ID" value="PZG41323.1"/>
    <property type="molecule type" value="Genomic_DNA"/>
</dbReference>
<comment type="caution">
    <text evidence="2">The sequence shown here is derived from an EMBL/GenBank/DDBJ whole genome shotgun (WGS) entry which is preliminary data.</text>
</comment>
<sequence length="61" mass="6872">MAWIDPVMHAFVVLNGFSTTPYGLIILAFFAAYLGGLAMERIPFTRRIIERREAAAREGSR</sequence>
<organism evidence="2 3">
    <name type="scientific">Spongiactinospora gelatinilytica</name>
    <dbReference type="NCBI Taxonomy" id="2666298"/>
    <lineage>
        <taxon>Bacteria</taxon>
        <taxon>Bacillati</taxon>
        <taxon>Actinomycetota</taxon>
        <taxon>Actinomycetes</taxon>
        <taxon>Streptosporangiales</taxon>
        <taxon>Streptosporangiaceae</taxon>
        <taxon>Spongiactinospora</taxon>
    </lineage>
</organism>
<name>A0A2W2G047_9ACTN</name>
<accession>A0A2W2G047</accession>
<feature type="transmembrane region" description="Helical" evidence="1">
    <location>
        <begin position="20"/>
        <end position="39"/>
    </location>
</feature>
<protein>
    <submittedName>
        <fullName evidence="2">Uncharacterized protein</fullName>
    </submittedName>
</protein>